<protein>
    <recommendedName>
        <fullName evidence="5">Proteophosphoglycan ppg4</fullName>
    </recommendedName>
</protein>
<feature type="region of interest" description="Disordered" evidence="1">
    <location>
        <begin position="387"/>
        <end position="410"/>
    </location>
</feature>
<dbReference type="Proteomes" id="UP000311382">
    <property type="component" value="Unassembled WGS sequence"/>
</dbReference>
<keyword evidence="2" id="KW-0472">Membrane</keyword>
<gene>
    <name evidence="3" type="ORF">DMC30DRAFT_13071</name>
</gene>
<sequence length="449" mass="49817">MSSSLRSRVLRSTPQVDLPDAALSLDDCVASFYDDASALHASLTALTARFHTLRALSARLAALHPNDLSTPTLALDLRDALLDAAKQLRDIDEGAFSLWDAEERVRAACGRGEYALDERQTAATGEQEGELAERRDEVDGLVRRLQRRVREVKREARGEARDRRRRARREGGDGTEPERVGDYLEEGVYEFPHLLTKDTVHASRWVVENPFTVLSRLTDELRSLKIPQLVKTGSTPATFVPAPSPPPLYHVEPPATTSLRHDPFQTSPTLSDNPTPAGVSFSIRRTPDWKREILTKAARDKARGEVTWSHRFFDEVALDLKEGAREIKIATGRGHREKWCVARPHALPARFSTDKLDTPRRIIFLVVALFPVLLIANLVEDFLSSRRESSSASSPSPGWGGSPSLRPLAPTMVNEQGGAAVTGLVGSIKAEHELRERRRRSADFDAALV</sequence>
<feature type="compositionally biased region" description="Low complexity" evidence="1">
    <location>
        <begin position="390"/>
        <end position="408"/>
    </location>
</feature>
<feature type="compositionally biased region" description="Basic and acidic residues" evidence="1">
    <location>
        <begin position="169"/>
        <end position="180"/>
    </location>
</feature>
<feature type="compositionally biased region" description="Basic and acidic residues" evidence="1">
    <location>
        <begin position="153"/>
        <end position="162"/>
    </location>
</feature>
<proteinExistence type="predicted"/>
<name>A0A5C5FR43_9BASI</name>
<feature type="region of interest" description="Disordered" evidence="1">
    <location>
        <begin position="153"/>
        <end position="180"/>
    </location>
</feature>
<evidence type="ECO:0000313" key="3">
    <source>
        <dbReference type="EMBL" id="TNY19283.1"/>
    </source>
</evidence>
<dbReference type="AlphaFoldDB" id="A0A5C5FR43"/>
<keyword evidence="2" id="KW-0812">Transmembrane</keyword>
<comment type="caution">
    <text evidence="3">The sequence shown here is derived from an EMBL/GenBank/DDBJ whole genome shotgun (WGS) entry which is preliminary data.</text>
</comment>
<evidence type="ECO:0000313" key="4">
    <source>
        <dbReference type="Proteomes" id="UP000311382"/>
    </source>
</evidence>
<reference evidence="3 4" key="1">
    <citation type="submission" date="2019-03" db="EMBL/GenBank/DDBJ databases">
        <title>Rhodosporidium diobovatum UCD-FST 08-225 genome sequencing, assembly, and annotation.</title>
        <authorList>
            <person name="Fakankun I.U."/>
            <person name="Fristensky B."/>
            <person name="Levin D.B."/>
        </authorList>
    </citation>
    <scope>NUCLEOTIDE SEQUENCE [LARGE SCALE GENOMIC DNA]</scope>
    <source>
        <strain evidence="3 4">UCD-FST 08-225</strain>
    </source>
</reference>
<dbReference type="EMBL" id="SOZI01000101">
    <property type="protein sequence ID" value="TNY19283.1"/>
    <property type="molecule type" value="Genomic_DNA"/>
</dbReference>
<evidence type="ECO:0000256" key="1">
    <source>
        <dbReference type="SAM" id="MobiDB-lite"/>
    </source>
</evidence>
<keyword evidence="2" id="KW-1133">Transmembrane helix</keyword>
<evidence type="ECO:0008006" key="5">
    <source>
        <dbReference type="Google" id="ProtNLM"/>
    </source>
</evidence>
<dbReference type="OrthoDB" id="2529648at2759"/>
<keyword evidence="4" id="KW-1185">Reference proteome</keyword>
<feature type="transmembrane region" description="Helical" evidence="2">
    <location>
        <begin position="362"/>
        <end position="379"/>
    </location>
</feature>
<accession>A0A5C5FR43</accession>
<evidence type="ECO:0000256" key="2">
    <source>
        <dbReference type="SAM" id="Phobius"/>
    </source>
</evidence>
<organism evidence="3 4">
    <name type="scientific">Rhodotorula diobovata</name>
    <dbReference type="NCBI Taxonomy" id="5288"/>
    <lineage>
        <taxon>Eukaryota</taxon>
        <taxon>Fungi</taxon>
        <taxon>Dikarya</taxon>
        <taxon>Basidiomycota</taxon>
        <taxon>Pucciniomycotina</taxon>
        <taxon>Microbotryomycetes</taxon>
        <taxon>Sporidiobolales</taxon>
        <taxon>Sporidiobolaceae</taxon>
        <taxon>Rhodotorula</taxon>
    </lineage>
</organism>